<organism evidence="2 3">
    <name type="scientific">Dendrobium catenatum</name>
    <dbReference type="NCBI Taxonomy" id="906689"/>
    <lineage>
        <taxon>Eukaryota</taxon>
        <taxon>Viridiplantae</taxon>
        <taxon>Streptophyta</taxon>
        <taxon>Embryophyta</taxon>
        <taxon>Tracheophyta</taxon>
        <taxon>Spermatophyta</taxon>
        <taxon>Magnoliopsida</taxon>
        <taxon>Liliopsida</taxon>
        <taxon>Asparagales</taxon>
        <taxon>Orchidaceae</taxon>
        <taxon>Epidendroideae</taxon>
        <taxon>Malaxideae</taxon>
        <taxon>Dendrobiinae</taxon>
        <taxon>Dendrobium</taxon>
    </lineage>
</organism>
<evidence type="ECO:0000313" key="3">
    <source>
        <dbReference type="Proteomes" id="UP000233837"/>
    </source>
</evidence>
<feature type="domain" description="Chromo" evidence="1">
    <location>
        <begin position="78"/>
        <end position="130"/>
    </location>
</feature>
<dbReference type="InterPro" id="IPR016197">
    <property type="entry name" value="Chromo-like_dom_sf"/>
</dbReference>
<dbReference type="Proteomes" id="UP000233837">
    <property type="component" value="Unassembled WGS sequence"/>
</dbReference>
<protein>
    <recommendedName>
        <fullName evidence="1">Chromo domain-containing protein</fullName>
    </recommendedName>
</protein>
<dbReference type="Pfam" id="PF24626">
    <property type="entry name" value="SH3_Tf2-1"/>
    <property type="match status" value="1"/>
</dbReference>
<sequence>MKGVTRFGQSGKLSPRYIGPFEIIEKVGPVAYKLALPTDMSDVHNVFHIAMLRKCVTDESQKVSHNEIELQKNLTYLEEPEMILDKDVRKLRNRIIPYVKIKWKHRSVKDSTWENEVDMRQKFPQIFDNV</sequence>
<dbReference type="PANTHER" id="PTHR46148:SF57">
    <property type="entry name" value="OS12G0499874 PROTEIN"/>
    <property type="match status" value="1"/>
</dbReference>
<gene>
    <name evidence="2" type="ORF">MA16_Dca028271</name>
</gene>
<reference evidence="2 3" key="1">
    <citation type="journal article" date="2016" name="Sci. Rep.">
        <title>The Dendrobium catenatum Lindl. genome sequence provides insights into polysaccharide synthase, floral development and adaptive evolution.</title>
        <authorList>
            <person name="Zhang G.Q."/>
            <person name="Xu Q."/>
            <person name="Bian C."/>
            <person name="Tsai W.C."/>
            <person name="Yeh C.M."/>
            <person name="Liu K.W."/>
            <person name="Yoshida K."/>
            <person name="Zhang L.S."/>
            <person name="Chang S.B."/>
            <person name="Chen F."/>
            <person name="Shi Y."/>
            <person name="Su Y.Y."/>
            <person name="Zhang Y.Q."/>
            <person name="Chen L.J."/>
            <person name="Yin Y."/>
            <person name="Lin M."/>
            <person name="Huang H."/>
            <person name="Deng H."/>
            <person name="Wang Z.W."/>
            <person name="Zhu S.L."/>
            <person name="Zhao X."/>
            <person name="Deng C."/>
            <person name="Niu S.C."/>
            <person name="Huang J."/>
            <person name="Wang M."/>
            <person name="Liu G.H."/>
            <person name="Yang H.J."/>
            <person name="Xiao X.J."/>
            <person name="Hsiao Y.Y."/>
            <person name="Wu W.L."/>
            <person name="Chen Y.Y."/>
            <person name="Mitsuda N."/>
            <person name="Ohme-Takagi M."/>
            <person name="Luo Y.B."/>
            <person name="Van de Peer Y."/>
            <person name="Liu Z.J."/>
        </authorList>
    </citation>
    <scope>NUCLEOTIDE SEQUENCE [LARGE SCALE GENOMIC DNA]</scope>
    <source>
        <tissue evidence="2">The whole plant</tissue>
    </source>
</reference>
<dbReference type="PROSITE" id="PS50013">
    <property type="entry name" value="CHROMO_2"/>
    <property type="match status" value="1"/>
</dbReference>
<dbReference type="EMBL" id="KZ504981">
    <property type="protein sequence ID" value="PKU60733.1"/>
    <property type="molecule type" value="Genomic_DNA"/>
</dbReference>
<dbReference type="Pfam" id="PF00385">
    <property type="entry name" value="Chromo"/>
    <property type="match status" value="1"/>
</dbReference>
<dbReference type="InterPro" id="IPR023780">
    <property type="entry name" value="Chromo_domain"/>
</dbReference>
<accession>A0A2I0VBF0</accession>
<dbReference type="Gene3D" id="2.40.50.40">
    <property type="match status" value="1"/>
</dbReference>
<evidence type="ECO:0000259" key="1">
    <source>
        <dbReference type="PROSITE" id="PS50013"/>
    </source>
</evidence>
<dbReference type="InterPro" id="IPR056924">
    <property type="entry name" value="SH3_Tf2-1"/>
</dbReference>
<dbReference type="InterPro" id="IPR000953">
    <property type="entry name" value="Chromo/chromo_shadow_dom"/>
</dbReference>
<dbReference type="SUPFAM" id="SSF54160">
    <property type="entry name" value="Chromo domain-like"/>
    <property type="match status" value="1"/>
</dbReference>
<reference evidence="2 3" key="2">
    <citation type="journal article" date="2017" name="Nature">
        <title>The Apostasia genome and the evolution of orchids.</title>
        <authorList>
            <person name="Zhang G.Q."/>
            <person name="Liu K.W."/>
            <person name="Li Z."/>
            <person name="Lohaus R."/>
            <person name="Hsiao Y.Y."/>
            <person name="Niu S.C."/>
            <person name="Wang J.Y."/>
            <person name="Lin Y.C."/>
            <person name="Xu Q."/>
            <person name="Chen L.J."/>
            <person name="Yoshida K."/>
            <person name="Fujiwara S."/>
            <person name="Wang Z.W."/>
            <person name="Zhang Y.Q."/>
            <person name="Mitsuda N."/>
            <person name="Wang M."/>
            <person name="Liu G.H."/>
            <person name="Pecoraro L."/>
            <person name="Huang H.X."/>
            <person name="Xiao X.J."/>
            <person name="Lin M."/>
            <person name="Wu X.Y."/>
            <person name="Wu W.L."/>
            <person name="Chen Y.Y."/>
            <person name="Chang S.B."/>
            <person name="Sakamoto S."/>
            <person name="Ohme-Takagi M."/>
            <person name="Yagi M."/>
            <person name="Zeng S.J."/>
            <person name="Shen C.Y."/>
            <person name="Yeh C.M."/>
            <person name="Luo Y.B."/>
            <person name="Tsai W.C."/>
            <person name="Van de Peer Y."/>
            <person name="Liu Z.J."/>
        </authorList>
    </citation>
    <scope>NUCLEOTIDE SEQUENCE [LARGE SCALE GENOMIC DNA]</scope>
    <source>
        <tissue evidence="2">The whole plant</tissue>
    </source>
</reference>
<dbReference type="PANTHER" id="PTHR46148">
    <property type="entry name" value="CHROMO DOMAIN-CONTAINING PROTEIN"/>
    <property type="match status" value="1"/>
</dbReference>
<keyword evidence="3" id="KW-1185">Reference proteome</keyword>
<name>A0A2I0VBF0_9ASPA</name>
<proteinExistence type="predicted"/>
<evidence type="ECO:0000313" key="2">
    <source>
        <dbReference type="EMBL" id="PKU60733.1"/>
    </source>
</evidence>
<dbReference type="AlphaFoldDB" id="A0A2I0VBF0"/>